<feature type="compositionally biased region" description="Polar residues" evidence="1">
    <location>
        <begin position="459"/>
        <end position="484"/>
    </location>
</feature>
<proteinExistence type="predicted"/>
<keyword evidence="3" id="KW-1185">Reference proteome</keyword>
<evidence type="ECO:0000313" key="2">
    <source>
        <dbReference type="EMBL" id="MFE1355326.1"/>
    </source>
</evidence>
<evidence type="ECO:0000313" key="3">
    <source>
        <dbReference type="Proteomes" id="UP001599542"/>
    </source>
</evidence>
<feature type="compositionally biased region" description="Low complexity" evidence="1">
    <location>
        <begin position="406"/>
        <end position="418"/>
    </location>
</feature>
<name>A0ABW6GRL7_9ACTN</name>
<evidence type="ECO:0000256" key="1">
    <source>
        <dbReference type="SAM" id="MobiDB-lite"/>
    </source>
</evidence>
<organism evidence="2 3">
    <name type="scientific">Kitasatospora phosalacinea</name>
    <dbReference type="NCBI Taxonomy" id="2065"/>
    <lineage>
        <taxon>Bacteria</taxon>
        <taxon>Bacillati</taxon>
        <taxon>Actinomycetota</taxon>
        <taxon>Actinomycetes</taxon>
        <taxon>Kitasatosporales</taxon>
        <taxon>Streptomycetaceae</taxon>
        <taxon>Kitasatospora</taxon>
    </lineage>
</organism>
<comment type="caution">
    <text evidence="2">The sequence shown here is derived from an EMBL/GenBank/DDBJ whole genome shotgun (WGS) entry which is preliminary data.</text>
</comment>
<gene>
    <name evidence="2" type="ORF">ACFW6T_25370</name>
</gene>
<evidence type="ECO:0008006" key="4">
    <source>
        <dbReference type="Google" id="ProtNLM"/>
    </source>
</evidence>
<feature type="region of interest" description="Disordered" evidence="1">
    <location>
        <begin position="399"/>
        <end position="495"/>
    </location>
</feature>
<sequence>MATRLYLTGAAPTYTPPTRRGTWNVASGEDLQLLARKPAGAVGTSTINVGATTPNRTVLLHRSISAPAVKAGTLSGTLSWVIGAKESAAGLNGFWRIHVYVTSGDTDTPRGTLLSNSTGTTALPTTAAGATEGAQTITPVAIQAGDRIVAEIGYSASASATTQNATINYGQIGTTDLANGATTVTTDPSWIELSGGDGLFTAAFATLTDGFTSTIDSKWVKTAGVAATGGRAVIPCTSTLNSLYTATAYEIQGSQLAFQVAAAPTGGTGAVFSAYVGAGPTLTNTNLEFEYSVATGNLVLRNNVSGTDASPTTLTYDPVAHQWWRIRESGGSITMDTSPDGATWTTRRTISTPSQWMRTGTLIAQFEAQNTSGTSTSAQIDNINTVAGPITVAAGTAVDTSSAKPAAGTRTAATGQAADSNTARPASGQRIATVGRGAETSTAKPGVGTRTATAGHGTDISTAQATTGQRSRAANPAAETSTARPGTGLQAGTAGRAVEASTARSVKGARAGQAGAAADTSTARSASGLKAAAVGTAVETDQAVGAAAPAGPSLGTTRAGTPRARRWAASIPKARWTAR</sequence>
<accession>A0ABW6GRL7</accession>
<dbReference type="Proteomes" id="UP001599542">
    <property type="component" value="Unassembled WGS sequence"/>
</dbReference>
<protein>
    <recommendedName>
        <fullName evidence="4">Minor tail protein</fullName>
    </recommendedName>
</protein>
<dbReference type="EMBL" id="JBHYPX010000058">
    <property type="protein sequence ID" value="MFE1355326.1"/>
    <property type="molecule type" value="Genomic_DNA"/>
</dbReference>
<reference evidence="2 3" key="1">
    <citation type="submission" date="2024-09" db="EMBL/GenBank/DDBJ databases">
        <title>The Natural Products Discovery Center: Release of the First 8490 Sequenced Strains for Exploring Actinobacteria Biosynthetic Diversity.</title>
        <authorList>
            <person name="Kalkreuter E."/>
            <person name="Kautsar S.A."/>
            <person name="Yang D."/>
            <person name="Bader C.D."/>
            <person name="Teijaro C.N."/>
            <person name="Fluegel L."/>
            <person name="Davis C.M."/>
            <person name="Simpson J.R."/>
            <person name="Lauterbach L."/>
            <person name="Steele A.D."/>
            <person name="Gui C."/>
            <person name="Meng S."/>
            <person name="Li G."/>
            <person name="Viehrig K."/>
            <person name="Ye F."/>
            <person name="Su P."/>
            <person name="Kiefer A.F."/>
            <person name="Nichols A."/>
            <person name="Cepeda A.J."/>
            <person name="Yan W."/>
            <person name="Fan B."/>
            <person name="Jiang Y."/>
            <person name="Adhikari A."/>
            <person name="Zheng C.-J."/>
            <person name="Schuster L."/>
            <person name="Cowan T.M."/>
            <person name="Smanski M.J."/>
            <person name="Chevrette M.G."/>
            <person name="De Carvalho L.P.S."/>
            <person name="Shen B."/>
        </authorList>
    </citation>
    <scope>NUCLEOTIDE SEQUENCE [LARGE SCALE GENOMIC DNA]</scope>
    <source>
        <strain evidence="2 3">NPDC058753</strain>
    </source>
</reference>
<dbReference type="RefSeq" id="WP_380329345.1">
    <property type="nucleotide sequence ID" value="NZ_JBHYPW010000056.1"/>
</dbReference>